<dbReference type="RefSeq" id="WP_120699507.1">
    <property type="nucleotide sequence ID" value="NZ_RBDX01000028.1"/>
</dbReference>
<dbReference type="PANTHER" id="PTHR43133:SF8">
    <property type="entry name" value="RNA POLYMERASE SIGMA FACTOR HI_1459-RELATED"/>
    <property type="match status" value="1"/>
</dbReference>
<evidence type="ECO:0000313" key="11">
    <source>
        <dbReference type="Proteomes" id="UP000275024"/>
    </source>
</evidence>
<feature type="transmembrane region" description="Helical" evidence="6">
    <location>
        <begin position="182"/>
        <end position="203"/>
    </location>
</feature>
<evidence type="ECO:0000256" key="4">
    <source>
        <dbReference type="ARBA" id="ARBA00023125"/>
    </source>
</evidence>
<dbReference type="InterPro" id="IPR013324">
    <property type="entry name" value="RNA_pol_sigma_r3/r4-like"/>
</dbReference>
<name>A0A3A9WC55_9ACTN</name>
<evidence type="ECO:0000313" key="8">
    <source>
        <dbReference type="EMBL" id="RKN05206.1"/>
    </source>
</evidence>
<comment type="caution">
    <text evidence="8">The sequence shown here is derived from an EMBL/GenBank/DDBJ whole genome shotgun (WGS) entry which is preliminary data.</text>
</comment>
<dbReference type="Gene3D" id="1.10.1740.10">
    <property type="match status" value="1"/>
</dbReference>
<dbReference type="EMBL" id="RBDX01000028">
    <property type="protein sequence ID" value="RKN05206.1"/>
    <property type="molecule type" value="Genomic_DNA"/>
</dbReference>
<dbReference type="InterPro" id="IPR013249">
    <property type="entry name" value="RNA_pol_sigma70_r4_t2"/>
</dbReference>
<dbReference type="AlphaFoldDB" id="A0A3A9WC55"/>
<dbReference type="Gene3D" id="1.10.10.10">
    <property type="entry name" value="Winged helix-like DNA-binding domain superfamily/Winged helix DNA-binding domain"/>
    <property type="match status" value="1"/>
</dbReference>
<dbReference type="EMBL" id="RBDY01000026">
    <property type="protein sequence ID" value="RKN16739.1"/>
    <property type="molecule type" value="Genomic_DNA"/>
</dbReference>
<dbReference type="InterPro" id="IPR036388">
    <property type="entry name" value="WH-like_DNA-bd_sf"/>
</dbReference>
<keyword evidence="4" id="KW-0238">DNA-binding</keyword>
<protein>
    <recommendedName>
        <fullName evidence="7">RNA polymerase sigma factor 70 region 4 type 2 domain-containing protein</fullName>
    </recommendedName>
</protein>
<dbReference type="PANTHER" id="PTHR43133">
    <property type="entry name" value="RNA POLYMERASE ECF-TYPE SIGMA FACTO"/>
    <property type="match status" value="1"/>
</dbReference>
<dbReference type="GO" id="GO:0016987">
    <property type="term" value="F:sigma factor activity"/>
    <property type="evidence" value="ECO:0007669"/>
    <property type="project" value="UniProtKB-KW"/>
</dbReference>
<sequence length="205" mass="22149">MTSGPAAAFDRLYSVHAVSLVRQAFLLCGRRRQAERAVVHAFHLAWQRWPEVAVDRDPAGWVRAAAHERALSPWPLLIPRRRPADLHTVPPDDRRLLATLLALPRGQRRCLVLHEAVGLDLPETAAEAEATTAAAESRLAHARATLAAPDLAPRLRAMASAQPVTPRPPLAIRAAAERGAHAWALTTVTLLLAFAAAVTAVCVGR</sequence>
<evidence type="ECO:0000259" key="7">
    <source>
        <dbReference type="Pfam" id="PF08281"/>
    </source>
</evidence>
<dbReference type="InterPro" id="IPR039425">
    <property type="entry name" value="RNA_pol_sigma-70-like"/>
</dbReference>
<keyword evidence="2" id="KW-0805">Transcription regulation</keyword>
<evidence type="ECO:0000313" key="9">
    <source>
        <dbReference type="EMBL" id="RKN16739.1"/>
    </source>
</evidence>
<keyword evidence="10" id="KW-1185">Reference proteome</keyword>
<dbReference type="Proteomes" id="UP000275024">
    <property type="component" value="Unassembled WGS sequence"/>
</dbReference>
<evidence type="ECO:0000256" key="1">
    <source>
        <dbReference type="ARBA" id="ARBA00010641"/>
    </source>
</evidence>
<evidence type="ECO:0000313" key="10">
    <source>
        <dbReference type="Proteomes" id="UP000268652"/>
    </source>
</evidence>
<dbReference type="OrthoDB" id="3869980at2"/>
<accession>A0A3A9WC55</accession>
<proteinExistence type="inferred from homology"/>
<organism evidence="8 11">
    <name type="scientific">Streptomyces radicis</name>
    <dbReference type="NCBI Taxonomy" id="1750517"/>
    <lineage>
        <taxon>Bacteria</taxon>
        <taxon>Bacillati</taxon>
        <taxon>Actinomycetota</taxon>
        <taxon>Actinomycetes</taxon>
        <taxon>Kitasatosporales</taxon>
        <taxon>Streptomycetaceae</taxon>
        <taxon>Streptomyces</taxon>
    </lineage>
</organism>
<dbReference type="SUPFAM" id="SSF88946">
    <property type="entry name" value="Sigma2 domain of RNA polymerase sigma factors"/>
    <property type="match status" value="1"/>
</dbReference>
<feature type="domain" description="RNA polymerase sigma factor 70 region 4 type 2" evidence="7">
    <location>
        <begin position="94"/>
        <end position="146"/>
    </location>
</feature>
<dbReference type="Pfam" id="PF08281">
    <property type="entry name" value="Sigma70_r4_2"/>
    <property type="match status" value="1"/>
</dbReference>
<dbReference type="Proteomes" id="UP000268652">
    <property type="component" value="Unassembled WGS sequence"/>
</dbReference>
<dbReference type="SUPFAM" id="SSF88659">
    <property type="entry name" value="Sigma3 and sigma4 domains of RNA polymerase sigma factors"/>
    <property type="match status" value="1"/>
</dbReference>
<comment type="similarity">
    <text evidence="1">Belongs to the sigma-70 factor family. ECF subfamily.</text>
</comment>
<keyword evidence="6" id="KW-0472">Membrane</keyword>
<reference evidence="10 11" key="1">
    <citation type="submission" date="2018-09" db="EMBL/GenBank/DDBJ databases">
        <title>Streptomyces sp. nov. DS1-2, an endophytic actinomycete isolated from roots of Dendrobium scabrilingue.</title>
        <authorList>
            <person name="Kuncharoen N."/>
            <person name="Kudo T."/>
            <person name="Ohkuma M."/>
            <person name="Yuki M."/>
            <person name="Tanasupawat S."/>
        </authorList>
    </citation>
    <scope>NUCLEOTIDE SEQUENCE [LARGE SCALE GENOMIC DNA]</scope>
    <source>
        <strain evidence="8 11">AZ1-7</strain>
        <strain evidence="9 10">DS1-2</strain>
    </source>
</reference>
<evidence type="ECO:0000256" key="3">
    <source>
        <dbReference type="ARBA" id="ARBA00023082"/>
    </source>
</evidence>
<dbReference type="InterPro" id="IPR013325">
    <property type="entry name" value="RNA_pol_sigma_r2"/>
</dbReference>
<evidence type="ECO:0000256" key="2">
    <source>
        <dbReference type="ARBA" id="ARBA00023015"/>
    </source>
</evidence>
<keyword evidence="5" id="KW-0804">Transcription</keyword>
<keyword evidence="6" id="KW-0812">Transmembrane</keyword>
<evidence type="ECO:0000256" key="5">
    <source>
        <dbReference type="ARBA" id="ARBA00023163"/>
    </source>
</evidence>
<keyword evidence="6" id="KW-1133">Transmembrane helix</keyword>
<keyword evidence="3" id="KW-0731">Sigma factor</keyword>
<dbReference type="GO" id="GO:0006352">
    <property type="term" value="P:DNA-templated transcription initiation"/>
    <property type="evidence" value="ECO:0007669"/>
    <property type="project" value="InterPro"/>
</dbReference>
<gene>
    <name evidence="9" type="ORF">D7318_25250</name>
    <name evidence="8" type="ORF">D7319_25885</name>
</gene>
<evidence type="ECO:0000256" key="6">
    <source>
        <dbReference type="SAM" id="Phobius"/>
    </source>
</evidence>
<dbReference type="GO" id="GO:0003677">
    <property type="term" value="F:DNA binding"/>
    <property type="evidence" value="ECO:0007669"/>
    <property type="project" value="UniProtKB-KW"/>
</dbReference>